<accession>A0A0P9N4Q9</accession>
<evidence type="ECO:0000313" key="2">
    <source>
        <dbReference type="Proteomes" id="UP000050381"/>
    </source>
</evidence>
<evidence type="ECO:0008006" key="3">
    <source>
        <dbReference type="Google" id="ProtNLM"/>
    </source>
</evidence>
<dbReference type="AlphaFoldDB" id="A0A0P9N4Q9"/>
<proteinExistence type="predicted"/>
<comment type="caution">
    <text evidence="1">The sequence shown here is derived from an EMBL/GenBank/DDBJ whole genome shotgun (WGS) entry which is preliminary data.</text>
</comment>
<reference evidence="1 2" key="1">
    <citation type="submission" date="2015-09" db="EMBL/GenBank/DDBJ databases">
        <title>Genome announcement of multiple Pseudomonas syringae strains.</title>
        <authorList>
            <person name="Thakur S."/>
            <person name="Wang P.W."/>
            <person name="Gong Y."/>
            <person name="Weir B.S."/>
            <person name="Guttman D.S."/>
        </authorList>
    </citation>
    <scope>NUCLEOTIDE SEQUENCE [LARGE SCALE GENOMIC DNA]</scope>
    <source>
        <strain evidence="1 2">ICMP9419</strain>
    </source>
</reference>
<evidence type="ECO:0000313" key="1">
    <source>
        <dbReference type="EMBL" id="KPW92391.1"/>
    </source>
</evidence>
<dbReference type="Proteomes" id="UP000050381">
    <property type="component" value="Unassembled WGS sequence"/>
</dbReference>
<name>A0A0P9N4Q9_PSESX</name>
<sequence>MQSVKTGMEIRLESAGELAIAKLLDLDPRSHDLTAQGQTFDLHSGEIYAALPDSKAVDSRYYTYDLSNRVGDIRYIYEVKPQHFCQRHEALFNAIDTFCRSQGMRFVVLTREEFGDLLLKNIEVLHQFHRQASSYLANLAEAVDALSIKQGHVRQVLKSLEPMNHYLIAALLNGVLKVDLSSSSILSMDFHVVPAHGELSMLQVLRYA</sequence>
<organism evidence="1 2">
    <name type="scientific">Pseudomonas syringae pv. castaneae</name>
    <dbReference type="NCBI Taxonomy" id="264450"/>
    <lineage>
        <taxon>Bacteria</taxon>
        <taxon>Pseudomonadati</taxon>
        <taxon>Pseudomonadota</taxon>
        <taxon>Gammaproteobacteria</taxon>
        <taxon>Pseudomonadales</taxon>
        <taxon>Pseudomonadaceae</taxon>
        <taxon>Pseudomonas</taxon>
        <taxon>Pseudomonas syringae</taxon>
    </lineage>
</organism>
<gene>
    <name evidence="1" type="ORF">ALO79_02063</name>
</gene>
<protein>
    <recommendedName>
        <fullName evidence="3">TnsA endonuclease N-terminal domain-containing protein</fullName>
    </recommendedName>
</protein>
<dbReference type="RefSeq" id="WP_057433233.1">
    <property type="nucleotide sequence ID" value="NZ_LIIH01000217.1"/>
</dbReference>
<dbReference type="PATRIC" id="fig|264450.4.peg.2488"/>
<dbReference type="EMBL" id="LJQD01000402">
    <property type="protein sequence ID" value="KPW92391.1"/>
    <property type="molecule type" value="Genomic_DNA"/>
</dbReference>